<organism evidence="1 2">
    <name type="scientific">Hydnum rufescens UP504</name>
    <dbReference type="NCBI Taxonomy" id="1448309"/>
    <lineage>
        <taxon>Eukaryota</taxon>
        <taxon>Fungi</taxon>
        <taxon>Dikarya</taxon>
        <taxon>Basidiomycota</taxon>
        <taxon>Agaricomycotina</taxon>
        <taxon>Agaricomycetes</taxon>
        <taxon>Cantharellales</taxon>
        <taxon>Hydnaceae</taxon>
        <taxon>Hydnum</taxon>
    </lineage>
</organism>
<sequence>MVWTKFAPAQYSTSYFLFEEDRREWFVDKELLITIQTALERLQNVISDVIAIVGEEEHRFVIDREGKLTEQLWTSWELKELMMANKLLKLRVELAFVQLYKLKKLYMGEGLSTPMGSEDSLPPTPELREPGWEAIEADINRTKPITHSTRHPFSGNQAMKYADYDIQLEEALDVQPLPHVDAEPYSLGIFVPATNLEESKASVSHESTRSPRAGLGSVFNLPAWPMPPSDLTQSGSSLTYRAASIDLEVSPTKWQEIPLYDSMPHESTTPTLNLCNHFAMFLQRVSTLGGDLRDVLWTPSKQSLIARRDPSGEIHGL</sequence>
<reference evidence="1" key="1">
    <citation type="journal article" date="2020" name="Nat. Commun.">
        <title>Large-scale genome sequencing of mycorrhizal fungi provides insights into the early evolution of symbiotic traits.</title>
        <authorList>
            <person name="Miyauchi S."/>
            <person name="Kiss E."/>
            <person name="Kuo A."/>
            <person name="Drula E."/>
            <person name="Kohler A."/>
            <person name="Sanchez-Garcia M."/>
            <person name="Morin E."/>
            <person name="Andreopoulos B."/>
            <person name="Barry K.W."/>
            <person name="Bonito G."/>
            <person name="Buee M."/>
            <person name="Carver A."/>
            <person name="Chen C."/>
            <person name="Cichocki N."/>
            <person name="Clum A."/>
            <person name="Culley D."/>
            <person name="Crous P.W."/>
            <person name="Fauchery L."/>
            <person name="Girlanda M."/>
            <person name="Hayes R.D."/>
            <person name="Keri Z."/>
            <person name="LaButti K."/>
            <person name="Lipzen A."/>
            <person name="Lombard V."/>
            <person name="Magnuson J."/>
            <person name="Maillard F."/>
            <person name="Murat C."/>
            <person name="Nolan M."/>
            <person name="Ohm R.A."/>
            <person name="Pangilinan J."/>
            <person name="Pereira M.F."/>
            <person name="Perotto S."/>
            <person name="Peter M."/>
            <person name="Pfister S."/>
            <person name="Riley R."/>
            <person name="Sitrit Y."/>
            <person name="Stielow J.B."/>
            <person name="Szollosi G."/>
            <person name="Zifcakova L."/>
            <person name="Stursova M."/>
            <person name="Spatafora J.W."/>
            <person name="Tedersoo L."/>
            <person name="Vaario L.M."/>
            <person name="Yamada A."/>
            <person name="Yan M."/>
            <person name="Wang P."/>
            <person name="Xu J."/>
            <person name="Bruns T."/>
            <person name="Baldrian P."/>
            <person name="Vilgalys R."/>
            <person name="Dunand C."/>
            <person name="Henrissat B."/>
            <person name="Grigoriev I.V."/>
            <person name="Hibbett D."/>
            <person name="Nagy L.G."/>
            <person name="Martin F.M."/>
        </authorList>
    </citation>
    <scope>NUCLEOTIDE SEQUENCE</scope>
    <source>
        <strain evidence="1">UP504</strain>
    </source>
</reference>
<dbReference type="Proteomes" id="UP000886523">
    <property type="component" value="Unassembled WGS sequence"/>
</dbReference>
<evidence type="ECO:0000313" key="1">
    <source>
        <dbReference type="EMBL" id="KAF9506045.1"/>
    </source>
</evidence>
<dbReference type="AlphaFoldDB" id="A0A9P6AHN6"/>
<comment type="caution">
    <text evidence="1">The sequence shown here is derived from an EMBL/GenBank/DDBJ whole genome shotgun (WGS) entry which is preliminary data.</text>
</comment>
<name>A0A9P6AHN6_9AGAM</name>
<evidence type="ECO:0000313" key="2">
    <source>
        <dbReference type="Proteomes" id="UP000886523"/>
    </source>
</evidence>
<proteinExistence type="predicted"/>
<dbReference type="EMBL" id="MU129126">
    <property type="protein sequence ID" value="KAF9506045.1"/>
    <property type="molecule type" value="Genomic_DNA"/>
</dbReference>
<gene>
    <name evidence="1" type="ORF">BS47DRAFT_1399836</name>
</gene>
<protein>
    <submittedName>
        <fullName evidence="1">Uncharacterized protein</fullName>
    </submittedName>
</protein>
<accession>A0A9P6AHN6</accession>
<keyword evidence="2" id="KW-1185">Reference proteome</keyword>